<dbReference type="AlphaFoldDB" id="M0AWT1"/>
<dbReference type="Proteomes" id="UP000011554">
    <property type="component" value="Unassembled WGS sequence"/>
</dbReference>
<dbReference type="SUPFAM" id="SSF52283">
    <property type="entry name" value="Formate/glycerate dehydrogenase catalytic domain-like"/>
    <property type="match status" value="1"/>
</dbReference>
<dbReference type="STRING" id="29540.C481_10122"/>
<dbReference type="Gene3D" id="3.40.50.720">
    <property type="entry name" value="NAD(P)-binding Rossmann-like Domain"/>
    <property type="match status" value="2"/>
</dbReference>
<dbReference type="PANTHER" id="PTHR43333">
    <property type="entry name" value="2-HACID_DH_C DOMAIN-CONTAINING PROTEIN"/>
    <property type="match status" value="1"/>
</dbReference>
<dbReference type="SUPFAM" id="SSF51735">
    <property type="entry name" value="NAD(P)-binding Rossmann-fold domains"/>
    <property type="match status" value="1"/>
</dbReference>
<dbReference type="RefSeq" id="WP_006109060.1">
    <property type="nucleotide sequence ID" value="NZ_AOIO01000023.1"/>
</dbReference>
<dbReference type="CDD" id="cd05300">
    <property type="entry name" value="2-Hacid_dh_1"/>
    <property type="match status" value="1"/>
</dbReference>
<name>M0AWT1_NATA1</name>
<gene>
    <name evidence="7" type="ORF">C481_10122</name>
</gene>
<protein>
    <submittedName>
        <fullName evidence="7">D-isomer specific 2-hydroxyacid dehydrogenase NAD-binding protein</fullName>
    </submittedName>
</protein>
<proteinExistence type="inferred from homology"/>
<feature type="compositionally biased region" description="Basic and acidic residues" evidence="4">
    <location>
        <begin position="1"/>
        <end position="24"/>
    </location>
</feature>
<feature type="domain" description="D-isomer specific 2-hydroxyacid dehydrogenase NAD-binding" evidence="6">
    <location>
        <begin position="138"/>
        <end position="312"/>
    </location>
</feature>
<evidence type="ECO:0000256" key="1">
    <source>
        <dbReference type="ARBA" id="ARBA00023002"/>
    </source>
</evidence>
<evidence type="ECO:0000259" key="5">
    <source>
        <dbReference type="Pfam" id="PF00389"/>
    </source>
</evidence>
<evidence type="ECO:0000256" key="4">
    <source>
        <dbReference type="SAM" id="MobiDB-lite"/>
    </source>
</evidence>
<dbReference type="PANTHER" id="PTHR43333:SF1">
    <property type="entry name" value="D-ISOMER SPECIFIC 2-HYDROXYACID DEHYDROGENASE NAD-BINDING DOMAIN-CONTAINING PROTEIN"/>
    <property type="match status" value="1"/>
</dbReference>
<dbReference type="GO" id="GO:0051287">
    <property type="term" value="F:NAD binding"/>
    <property type="evidence" value="ECO:0007669"/>
    <property type="project" value="InterPro"/>
</dbReference>
<evidence type="ECO:0000313" key="8">
    <source>
        <dbReference type="Proteomes" id="UP000011554"/>
    </source>
</evidence>
<dbReference type="InterPro" id="IPR006140">
    <property type="entry name" value="D-isomer_DH_NAD-bd"/>
</dbReference>
<keyword evidence="1 3" id="KW-0560">Oxidoreductase</keyword>
<organism evidence="7 8">
    <name type="scientific">Natrialba asiatica (strain ATCC 700177 / DSM 12278 / JCM 9576 / FERM P-10747 / NBRC 102637 / 172P1)</name>
    <dbReference type="NCBI Taxonomy" id="29540"/>
    <lineage>
        <taxon>Archaea</taxon>
        <taxon>Methanobacteriati</taxon>
        <taxon>Methanobacteriota</taxon>
        <taxon>Stenosarchaea group</taxon>
        <taxon>Halobacteria</taxon>
        <taxon>Halobacteriales</taxon>
        <taxon>Natrialbaceae</taxon>
        <taxon>Natrialba</taxon>
    </lineage>
</organism>
<evidence type="ECO:0000313" key="7">
    <source>
        <dbReference type="EMBL" id="ELZ01869.1"/>
    </source>
</evidence>
<keyword evidence="8" id="KW-1185">Reference proteome</keyword>
<comment type="similarity">
    <text evidence="3">Belongs to the D-isomer specific 2-hydroxyacid dehydrogenase family.</text>
</comment>
<dbReference type="InterPro" id="IPR036291">
    <property type="entry name" value="NAD(P)-bd_dom_sf"/>
</dbReference>
<evidence type="ECO:0000256" key="2">
    <source>
        <dbReference type="ARBA" id="ARBA00023027"/>
    </source>
</evidence>
<accession>M0AWT1</accession>
<comment type="caution">
    <text evidence="7">The sequence shown here is derived from an EMBL/GenBank/DDBJ whole genome shotgun (WGS) entry which is preliminary data.</text>
</comment>
<dbReference type="EMBL" id="AOIO01000023">
    <property type="protein sequence ID" value="ELZ01869.1"/>
    <property type="molecule type" value="Genomic_DNA"/>
</dbReference>
<dbReference type="GO" id="GO:0016616">
    <property type="term" value="F:oxidoreductase activity, acting on the CH-OH group of donors, NAD or NADP as acceptor"/>
    <property type="evidence" value="ECO:0007669"/>
    <property type="project" value="InterPro"/>
</dbReference>
<feature type="domain" description="D-isomer specific 2-hydroxyacid dehydrogenase catalytic" evidence="5">
    <location>
        <begin position="78"/>
        <end position="336"/>
    </location>
</feature>
<evidence type="ECO:0000259" key="6">
    <source>
        <dbReference type="Pfam" id="PF02826"/>
    </source>
</evidence>
<dbReference type="InterPro" id="IPR006139">
    <property type="entry name" value="D-isomer_2_OHA_DH_cat_dom"/>
</dbReference>
<dbReference type="Pfam" id="PF02826">
    <property type="entry name" value="2-Hacid_dh_C"/>
    <property type="match status" value="1"/>
</dbReference>
<dbReference type="PATRIC" id="fig|29540.5.peg.2062"/>
<dbReference type="Pfam" id="PF00389">
    <property type="entry name" value="2-Hacid_dh"/>
    <property type="match status" value="1"/>
</dbReference>
<feature type="region of interest" description="Disordered" evidence="4">
    <location>
        <begin position="1"/>
        <end position="32"/>
    </location>
</feature>
<dbReference type="eggNOG" id="arCOG01757">
    <property type="taxonomic scope" value="Archaea"/>
</dbReference>
<sequence>MSTHSSDGRDDRPGSTDEGGRTDETTTGTEPDVLVLRKGTHGVPVEQYAGALRDRLPDHTVSLARTPAAEREAIRSAAFVTGMMLDKDLLDRADDLDVFACAYAGTGHLPLDELSERGVTVTNASGVHGPNIAEHVLGAILGFTRRFHVGARRQRRREWRHYKAHELQGATVTVVGLGAIGRAVCDRLDPFGVETIGVRYSPEKGGPTDEVVGFDGDAFDDALARTDYLVLACPLTETTRGLIDTEELVTLDPEAVLVNIARGPVVDTDALVSALRSGAIRGASLDVTDPEPLPEDHPLWTFENVQLTPHNAGHTPAYYDRLADIVAENVRRYTADRDELVNRVSL</sequence>
<evidence type="ECO:0000256" key="3">
    <source>
        <dbReference type="RuleBase" id="RU003719"/>
    </source>
</evidence>
<keyword evidence="2" id="KW-0520">NAD</keyword>
<reference evidence="7 8" key="1">
    <citation type="journal article" date="2014" name="PLoS Genet.">
        <title>Phylogenetically driven sequencing of extremely halophilic archaea reveals strategies for static and dynamic osmo-response.</title>
        <authorList>
            <person name="Becker E.A."/>
            <person name="Seitzer P.M."/>
            <person name="Tritt A."/>
            <person name="Larsen D."/>
            <person name="Krusor M."/>
            <person name="Yao A.I."/>
            <person name="Wu D."/>
            <person name="Madern D."/>
            <person name="Eisen J.A."/>
            <person name="Darling A.E."/>
            <person name="Facciotti M.T."/>
        </authorList>
    </citation>
    <scope>NUCLEOTIDE SEQUENCE [LARGE SCALE GENOMIC DNA]</scope>
    <source>
        <strain evidence="7 8">DSM 12278</strain>
    </source>
</reference>
<dbReference type="FunFam" id="3.40.50.720:FF:000363">
    <property type="entry name" value="D-isomer specific 2-hydroxyacid dehydrogenase"/>
    <property type="match status" value="1"/>
</dbReference>